<name>A0A4Y9K5L1_9PAST</name>
<dbReference type="InterPro" id="IPR036412">
    <property type="entry name" value="HAD-like_sf"/>
</dbReference>
<dbReference type="NCBIfam" id="TIGR01549">
    <property type="entry name" value="HAD-SF-IA-v1"/>
    <property type="match status" value="1"/>
</dbReference>
<dbReference type="SUPFAM" id="SSF56784">
    <property type="entry name" value="HAD-like"/>
    <property type="match status" value="1"/>
</dbReference>
<reference evidence="1 2" key="1">
    <citation type="submission" date="2019-03" db="EMBL/GenBank/DDBJ databases">
        <title>Diversity of the mouse oral microbiome.</title>
        <authorList>
            <person name="Joseph S."/>
            <person name="Aduse-Opoku J."/>
            <person name="Curtis M."/>
            <person name="Wade W."/>
            <person name="Hashim A."/>
        </authorList>
    </citation>
    <scope>NUCLEOTIDE SEQUENCE [LARGE SCALE GENOMIC DNA]</scope>
    <source>
        <strain evidence="1 2">WT12</strain>
    </source>
</reference>
<dbReference type="RefSeq" id="WP_135053932.1">
    <property type="nucleotide sequence ID" value="NZ_JADGLC010000001.1"/>
</dbReference>
<gene>
    <name evidence="1" type="ORF">E4T80_00375</name>
</gene>
<evidence type="ECO:0000313" key="1">
    <source>
        <dbReference type="EMBL" id="TFV13333.1"/>
    </source>
</evidence>
<dbReference type="PANTHER" id="PTHR47478">
    <property type="match status" value="1"/>
</dbReference>
<dbReference type="InterPro" id="IPR052550">
    <property type="entry name" value="Pyrimidine_5'-ntase_YjjG"/>
</dbReference>
<dbReference type="SFLD" id="SFLDG01129">
    <property type="entry name" value="C1.5:_HAD__Beta-PGM__Phosphata"/>
    <property type="match status" value="1"/>
</dbReference>
<proteinExistence type="predicted"/>
<dbReference type="SFLD" id="SFLDS00003">
    <property type="entry name" value="Haloacid_Dehalogenase"/>
    <property type="match status" value="1"/>
</dbReference>
<dbReference type="OrthoDB" id="148966at2"/>
<dbReference type="Gene3D" id="1.10.150.240">
    <property type="entry name" value="Putative phosphatase, domain 2"/>
    <property type="match status" value="1"/>
</dbReference>
<protein>
    <submittedName>
        <fullName evidence="1">Pyrimidine 5'-nucleotidase</fullName>
        <ecNumber evidence="1">3.1.3.5</ecNumber>
    </submittedName>
</protein>
<dbReference type="EMBL" id="SPPA01000001">
    <property type="protein sequence ID" value="TFV13333.1"/>
    <property type="molecule type" value="Genomic_DNA"/>
</dbReference>
<dbReference type="InterPro" id="IPR023198">
    <property type="entry name" value="PGP-like_dom2"/>
</dbReference>
<dbReference type="InterPro" id="IPR011951">
    <property type="entry name" value="HAD-SF_hydro_IA_YjjG/PynA"/>
</dbReference>
<keyword evidence="1" id="KW-0378">Hydrolase</keyword>
<dbReference type="InterPro" id="IPR006439">
    <property type="entry name" value="HAD-SF_hydro_IA"/>
</dbReference>
<evidence type="ECO:0000313" key="2">
    <source>
        <dbReference type="Proteomes" id="UP000297396"/>
    </source>
</evidence>
<dbReference type="CDD" id="cd04305">
    <property type="entry name" value="HAD_Neu5Ac-Pase_like"/>
    <property type="match status" value="1"/>
</dbReference>
<dbReference type="Pfam" id="PF00702">
    <property type="entry name" value="Hydrolase"/>
    <property type="match status" value="1"/>
</dbReference>
<dbReference type="EC" id="3.1.3.5" evidence="1"/>
<organism evidence="1 2">
    <name type="scientific">Muribacter muris</name>
    <dbReference type="NCBI Taxonomy" id="67855"/>
    <lineage>
        <taxon>Bacteria</taxon>
        <taxon>Pseudomonadati</taxon>
        <taxon>Pseudomonadota</taxon>
        <taxon>Gammaproteobacteria</taxon>
        <taxon>Pasteurellales</taxon>
        <taxon>Pasteurellaceae</taxon>
        <taxon>Muribacter</taxon>
    </lineage>
</organism>
<dbReference type="AlphaFoldDB" id="A0A4Y9K5L1"/>
<dbReference type="InterPro" id="IPR023214">
    <property type="entry name" value="HAD_sf"/>
</dbReference>
<comment type="caution">
    <text evidence="1">The sequence shown here is derived from an EMBL/GenBank/DDBJ whole genome shotgun (WGS) entry which is preliminary data.</text>
</comment>
<dbReference type="NCBIfam" id="TIGR02254">
    <property type="entry name" value="YjjG_YfnB"/>
    <property type="match status" value="1"/>
</dbReference>
<dbReference type="PRINTS" id="PR00413">
    <property type="entry name" value="HADHALOGNASE"/>
</dbReference>
<dbReference type="Proteomes" id="UP000297396">
    <property type="component" value="Unassembled WGS sequence"/>
</dbReference>
<dbReference type="PANTHER" id="PTHR47478:SF1">
    <property type="entry name" value="PYRIMIDINE 5'-NUCLEOTIDASE YJJG"/>
    <property type="match status" value="1"/>
</dbReference>
<dbReference type="NCBIfam" id="NF006976">
    <property type="entry name" value="PRK09449.1"/>
    <property type="match status" value="1"/>
</dbReference>
<dbReference type="Gene3D" id="3.40.50.1000">
    <property type="entry name" value="HAD superfamily/HAD-like"/>
    <property type="match status" value="1"/>
</dbReference>
<accession>A0A4Y9K5L1</accession>
<sequence length="224" mass="25101">MKYQWILFDADETLYSFNSYFGLKAVLAQYGLAFTEADYTEFQAVNKPLWVDYQNKKITAEQLRTIRFAKLSALTGQSAEQLNLALMAEMALVSRPLVDVPTMLTALHGKVKMGIITNGFDALQQKRLHNTQTHHFFEWVITSEAVGVAKPDPKIFHAAFEQMGAFDKSKVLMVGDTLASDILGANQAGIASCWFNPEQKQNDTDIKPTYEIQTILDLIRIASG</sequence>
<dbReference type="GO" id="GO:0008253">
    <property type="term" value="F:5'-nucleotidase activity"/>
    <property type="evidence" value="ECO:0007669"/>
    <property type="project" value="UniProtKB-EC"/>
</dbReference>